<proteinExistence type="predicted"/>
<protein>
    <submittedName>
        <fullName evidence="2">Uncharacterized protein</fullName>
    </submittedName>
</protein>
<evidence type="ECO:0000313" key="3">
    <source>
        <dbReference type="Proteomes" id="UP000224634"/>
    </source>
</evidence>
<evidence type="ECO:0000313" key="2">
    <source>
        <dbReference type="EMBL" id="PGG98598.1"/>
    </source>
</evidence>
<feature type="region of interest" description="Disordered" evidence="1">
    <location>
        <begin position="150"/>
        <end position="181"/>
    </location>
</feature>
<feature type="compositionally biased region" description="Polar residues" evidence="1">
    <location>
        <begin position="295"/>
        <end position="305"/>
    </location>
</feature>
<dbReference type="EMBL" id="PDNA01000290">
    <property type="protein sequence ID" value="PGG98598.1"/>
    <property type="molecule type" value="Genomic_DNA"/>
</dbReference>
<feature type="region of interest" description="Disordered" evidence="1">
    <location>
        <begin position="389"/>
        <end position="414"/>
    </location>
</feature>
<feature type="compositionally biased region" description="Polar residues" evidence="1">
    <location>
        <begin position="320"/>
        <end position="329"/>
    </location>
</feature>
<sequence length="445" mass="47040">MAYYEPQGWQAPMRQASWDQPAPPSRSGTSSTAPRDENLNAAFSSQFDEVDRAIDNLVKSGKLFNMIPRRDSVPVMVGRPYAEYDPRMGGIPPRHHSISDYESVRPHSASNVQGFYAAQRYQARPNEADQMMQAKRRMAAQRERELRNYHQEQQYNRSLLSEMSGSKSERSLSPAAMTEESRRDLIARQHRALYGNESPFFPNGSLPSDDHHNARADNQTAATPTTTAPGARGPSPRGDPFGLGQNQGQGPSEGAGQGPPGAAIGPSPVAPQPRSRSNSTSSPSTGAKPSGFNVYDSNPNQQQTHTSSSSPIGGTSGSPANRQPGSKPSATAVGPIGSRPAQQQAGANQANATFGKGSTTASLSSPLGYGFTPNNEVNNTFAANSNYLGNERSSSSASNPATASATVAPGSGVKDATNSMGMGWATGSGVWRSKNSLGVQASVWG</sequence>
<organism evidence="2 3">
    <name type="scientific">Polytolypa hystricis (strain UAMH7299)</name>
    <dbReference type="NCBI Taxonomy" id="1447883"/>
    <lineage>
        <taxon>Eukaryota</taxon>
        <taxon>Fungi</taxon>
        <taxon>Dikarya</taxon>
        <taxon>Ascomycota</taxon>
        <taxon>Pezizomycotina</taxon>
        <taxon>Eurotiomycetes</taxon>
        <taxon>Eurotiomycetidae</taxon>
        <taxon>Onygenales</taxon>
        <taxon>Onygenales incertae sedis</taxon>
        <taxon>Polytolypa</taxon>
    </lineage>
</organism>
<dbReference type="Proteomes" id="UP000224634">
    <property type="component" value="Unassembled WGS sequence"/>
</dbReference>
<feature type="region of interest" description="Disordered" evidence="1">
    <location>
        <begin position="1"/>
        <end position="46"/>
    </location>
</feature>
<feature type="compositionally biased region" description="Low complexity" evidence="1">
    <location>
        <begin position="220"/>
        <end position="236"/>
    </location>
</feature>
<comment type="caution">
    <text evidence="2">The sequence shown here is derived from an EMBL/GenBank/DDBJ whole genome shotgun (WGS) entry which is preliminary data.</text>
</comment>
<feature type="compositionally biased region" description="Polar residues" evidence="1">
    <location>
        <begin position="151"/>
        <end position="166"/>
    </location>
</feature>
<feature type="compositionally biased region" description="Gly residues" evidence="1">
    <location>
        <begin position="245"/>
        <end position="259"/>
    </location>
</feature>
<evidence type="ECO:0000256" key="1">
    <source>
        <dbReference type="SAM" id="MobiDB-lite"/>
    </source>
</evidence>
<feature type="compositionally biased region" description="Low complexity" evidence="1">
    <location>
        <begin position="341"/>
        <end position="352"/>
    </location>
</feature>
<reference evidence="2 3" key="1">
    <citation type="submission" date="2017-10" db="EMBL/GenBank/DDBJ databases">
        <title>Comparative genomics in systemic dimorphic fungi from Ajellomycetaceae.</title>
        <authorList>
            <person name="Munoz J.F."/>
            <person name="Mcewen J.G."/>
            <person name="Clay O.K."/>
            <person name="Cuomo C.A."/>
        </authorList>
    </citation>
    <scope>NUCLEOTIDE SEQUENCE [LARGE SCALE GENOMIC DNA]</scope>
    <source>
        <strain evidence="2 3">UAMH7299</strain>
    </source>
</reference>
<name>A0A2B7WPU5_POLH7</name>
<dbReference type="OrthoDB" id="5401193at2759"/>
<feature type="compositionally biased region" description="Low complexity" evidence="1">
    <location>
        <begin position="393"/>
        <end position="409"/>
    </location>
</feature>
<feature type="compositionally biased region" description="Low complexity" evidence="1">
    <location>
        <begin position="260"/>
        <end position="285"/>
    </location>
</feature>
<accession>A0A2B7WPU5</accession>
<dbReference type="STRING" id="1447883.A0A2B7WPU5"/>
<dbReference type="AlphaFoldDB" id="A0A2B7WPU5"/>
<gene>
    <name evidence="2" type="ORF">AJ80_09507</name>
</gene>
<feature type="compositionally biased region" description="Low complexity" evidence="1">
    <location>
        <begin position="306"/>
        <end position="319"/>
    </location>
</feature>
<feature type="region of interest" description="Disordered" evidence="1">
    <location>
        <begin position="195"/>
        <end position="361"/>
    </location>
</feature>
<keyword evidence="3" id="KW-1185">Reference proteome</keyword>